<proteinExistence type="predicted"/>
<accession>A0A4R0X0V5</accession>
<evidence type="ECO:0000313" key="2">
    <source>
        <dbReference type="Proteomes" id="UP000294200"/>
    </source>
</evidence>
<comment type="caution">
    <text evidence="1">The sequence shown here is derived from an EMBL/GenBank/DDBJ whole genome shotgun (WGS) entry which is preliminary data.</text>
</comment>
<organism evidence="1 2">
    <name type="scientific">Paraburkholderia steynii</name>
    <dbReference type="NCBI Taxonomy" id="1245441"/>
    <lineage>
        <taxon>Bacteria</taxon>
        <taxon>Pseudomonadati</taxon>
        <taxon>Pseudomonadota</taxon>
        <taxon>Betaproteobacteria</taxon>
        <taxon>Burkholderiales</taxon>
        <taxon>Burkholderiaceae</taxon>
        <taxon>Paraburkholderia</taxon>
    </lineage>
</organism>
<protein>
    <submittedName>
        <fullName evidence="1">RpiR family transcriptional regulator</fullName>
    </submittedName>
</protein>
<dbReference type="EMBL" id="MWML01000365">
    <property type="protein sequence ID" value="TCG03636.1"/>
    <property type="molecule type" value="Genomic_DNA"/>
</dbReference>
<sequence>MPTPHIASGQLESIAQGALRSLFESNGWKVAEAAQADRVPDFVLSDRKGKTYHAVLKVSKEGRSDRITPLFAQALLEARAHAQKSHRPAVIFWVEEATPSLLKRLQSFHLEYGNHEPFALIGAHGPLYANFPGLAMDWDSPNQVWMKVQFPLHAPPALVFSDSAQWMLKLLLASDLKRDGLINAPVSRYRSATELAHAANVSVMTATRLINALKAQDFIETAHTLHLVQRRRLAQQWKAVYHKTPVSVPMKFMTPAAPEAQLEKLLRKEPVVLGLFAAAHELGVGHVHGTVPTVFVMDLAQAQHFRGIRRALEGEQPDVVFQQHAFPRSMGQGAVMIGHRRVTDIFQTWLDVSSLPTRGAEQAEELENGVLAGVIGENT</sequence>
<gene>
    <name evidence="1" type="ORF">BZM27_46925</name>
</gene>
<dbReference type="Proteomes" id="UP000294200">
    <property type="component" value="Unassembled WGS sequence"/>
</dbReference>
<evidence type="ECO:0000313" key="1">
    <source>
        <dbReference type="EMBL" id="TCG03636.1"/>
    </source>
</evidence>
<keyword evidence="2" id="KW-1185">Reference proteome</keyword>
<name>A0A4R0X0V5_9BURK</name>
<dbReference type="AlphaFoldDB" id="A0A4R0X0V5"/>
<reference evidence="1 2" key="1">
    <citation type="submission" date="2017-02" db="EMBL/GenBank/DDBJ databases">
        <title>Paraburkholderia sophoroidis sp. nov. and Paraburkholderia steynii sp. nov. rhizobial symbionts of the fynbos legume Hypocalyptus sophoroides.</title>
        <authorList>
            <person name="Steenkamp E.T."/>
            <person name="Beukes C.W."/>
            <person name="Van Zyl E."/>
            <person name="Avontuur J."/>
            <person name="Chan W.Y."/>
            <person name="Hassen A."/>
            <person name="Palmer M."/>
            <person name="Mthombeni L."/>
            <person name="Phalane F."/>
            <person name="Sereme K."/>
            <person name="Venter S.N."/>
        </authorList>
    </citation>
    <scope>NUCLEOTIDE SEQUENCE [LARGE SCALE GENOMIC DNA]</scope>
    <source>
        <strain evidence="1 2">HC1.1ba</strain>
    </source>
</reference>